<evidence type="ECO:0000313" key="2">
    <source>
        <dbReference type="Proteomes" id="UP000436468"/>
    </source>
</evidence>
<keyword evidence="2" id="KW-1185">Reference proteome</keyword>
<dbReference type="Proteomes" id="UP000436468">
    <property type="component" value="Unassembled WGS sequence"/>
</dbReference>
<proteinExistence type="predicted"/>
<sequence>MLALQFRIRGLAIAALIPISVLTWSQAEAFISDKAWPEPRQARNSMEQLPDRAQVEIDIFSGRPNPTWKLGRTDTTALLKLLKKVRKVETAAGGAGELGFRGFKVSFKTGGSGRELRVKGNSVSDGAQHFSDDRRIIEKFLLAKMPRELHDRFLNVLPR</sequence>
<dbReference type="RefSeq" id="WP_157348244.1">
    <property type="nucleotide sequence ID" value="NZ_WQNF01000040.1"/>
</dbReference>
<protein>
    <submittedName>
        <fullName evidence="1">Uncharacterized protein</fullName>
    </submittedName>
</protein>
<organism evidence="1 2">
    <name type="scientific">Bradyrhizobium pachyrhizi</name>
    <dbReference type="NCBI Taxonomy" id="280333"/>
    <lineage>
        <taxon>Bacteria</taxon>
        <taxon>Pseudomonadati</taxon>
        <taxon>Pseudomonadota</taxon>
        <taxon>Alphaproteobacteria</taxon>
        <taxon>Hyphomicrobiales</taxon>
        <taxon>Nitrobacteraceae</taxon>
        <taxon>Bradyrhizobium</taxon>
    </lineage>
</organism>
<name>A0A844T2E5_9BRAD</name>
<dbReference type="AlphaFoldDB" id="A0A844T2E5"/>
<comment type="caution">
    <text evidence="1">The sequence shown here is derived from an EMBL/GenBank/DDBJ whole genome shotgun (WGS) entry which is preliminary data.</text>
</comment>
<accession>A0A844T2E5</accession>
<reference evidence="1 2" key="1">
    <citation type="submission" date="2019-12" db="EMBL/GenBank/DDBJ databases">
        <title>Draft genome sequences Bradyrhizobium cajani AMBPC1010, Bradyrhizobium pachyrhizi AMBPC1040 and Bradyrhizobium yuanmingense ALSPC3051, three plant growth promoting strains isolated from nodules of Cajanus cajan L. in Dominican Republic.</title>
        <authorList>
            <person name="Flores-Felix J.D."/>
            <person name="Araujo J."/>
            <person name="Diaz-Alcantara C."/>
            <person name="Gonzalez-Andres F."/>
            <person name="Velazquez E."/>
        </authorList>
    </citation>
    <scope>NUCLEOTIDE SEQUENCE [LARGE SCALE GENOMIC DNA]</scope>
    <source>
        <strain evidence="1 2">1040</strain>
    </source>
</reference>
<evidence type="ECO:0000313" key="1">
    <source>
        <dbReference type="EMBL" id="MVT70264.1"/>
    </source>
</evidence>
<gene>
    <name evidence="1" type="ORF">GPL21_34885</name>
</gene>
<dbReference type="EMBL" id="WQNF01000040">
    <property type="protein sequence ID" value="MVT70264.1"/>
    <property type="molecule type" value="Genomic_DNA"/>
</dbReference>